<comment type="catalytic activity">
    <reaction evidence="6">
        <text>cytidine(1402) in 16S rRNA + S-adenosyl-L-methionine = N(4)-methylcytidine(1402) in 16S rRNA + S-adenosyl-L-homocysteine + H(+)</text>
        <dbReference type="Rhea" id="RHEA:42928"/>
        <dbReference type="Rhea" id="RHEA-COMP:10286"/>
        <dbReference type="Rhea" id="RHEA-COMP:10287"/>
        <dbReference type="ChEBI" id="CHEBI:15378"/>
        <dbReference type="ChEBI" id="CHEBI:57856"/>
        <dbReference type="ChEBI" id="CHEBI:59789"/>
        <dbReference type="ChEBI" id="CHEBI:74506"/>
        <dbReference type="ChEBI" id="CHEBI:82748"/>
        <dbReference type="EC" id="2.1.1.199"/>
    </reaction>
</comment>
<evidence type="ECO:0000313" key="8">
    <source>
        <dbReference type="Proteomes" id="UP000006001"/>
    </source>
</evidence>
<comment type="subcellular location">
    <subcellularLocation>
        <location evidence="6">Cytoplasm</location>
    </subcellularLocation>
</comment>
<gene>
    <name evidence="6" type="primary">rsmH</name>
    <name evidence="7" type="synonym">mraW</name>
    <name evidence="7" type="ORF">HMPREF0762_00547</name>
</gene>
<dbReference type="GO" id="GO:0070475">
    <property type="term" value="P:rRNA base methylation"/>
    <property type="evidence" value="ECO:0007669"/>
    <property type="project" value="UniProtKB-UniRule"/>
</dbReference>
<evidence type="ECO:0000256" key="4">
    <source>
        <dbReference type="ARBA" id="ARBA00022679"/>
    </source>
</evidence>
<dbReference type="GeneID" id="85007167"/>
<feature type="binding site" evidence="6">
    <location>
        <position position="86"/>
    </location>
    <ligand>
        <name>S-adenosyl-L-methionine</name>
        <dbReference type="ChEBI" id="CHEBI:59789"/>
    </ligand>
</feature>
<dbReference type="PIRSF" id="PIRSF004486">
    <property type="entry name" value="MraW"/>
    <property type="match status" value="1"/>
</dbReference>
<dbReference type="NCBIfam" id="TIGR00006">
    <property type="entry name" value="16S rRNA (cytosine(1402)-N(4))-methyltransferase RsmH"/>
    <property type="match status" value="1"/>
</dbReference>
<evidence type="ECO:0000256" key="6">
    <source>
        <dbReference type="HAMAP-Rule" id="MF_01007"/>
    </source>
</evidence>
<dbReference type="GO" id="GO:0005737">
    <property type="term" value="C:cytoplasm"/>
    <property type="evidence" value="ECO:0007669"/>
    <property type="project" value="UniProtKB-SubCell"/>
</dbReference>
<sequence>MTDEYRHTPVLLAECLEGLALKPRHIFVDATLGGAGHSCEAAGRLGADGLLIGIDQDDAALAAAGERLRALPEKKRPRIKLLKGNFGDLDELLVRAQVPGIDGILFDLGVSSPQLDVASRGFSFREDAPLDMRMDPGRQTRNAAELVNSATESELARIIFENSDEKWARRIAQFIVAAREDAPIETTGQLVEIIKAAIPASARRRGGHPAKRTFQALRIEVNSELDALKRGLEAAVRWLNPQGRIAVISYHSLEDRIVKNLFADLSRTCICPPDLPVCVCGADPVLKVMTRKPLLPAEGEIEGNPRARSAKLRIACRK</sequence>
<keyword evidence="6" id="KW-0963">Cytoplasm</keyword>
<keyword evidence="8" id="KW-1185">Reference proteome</keyword>
<evidence type="ECO:0000313" key="7">
    <source>
        <dbReference type="EMBL" id="EEZ61910.1"/>
    </source>
</evidence>
<evidence type="ECO:0000256" key="2">
    <source>
        <dbReference type="ARBA" id="ARBA00022552"/>
    </source>
</evidence>
<feature type="binding site" evidence="6">
    <location>
        <position position="55"/>
    </location>
    <ligand>
        <name>S-adenosyl-L-methionine</name>
        <dbReference type="ChEBI" id="CHEBI:59789"/>
    </ligand>
</feature>
<dbReference type="PANTHER" id="PTHR11265:SF0">
    <property type="entry name" value="12S RRNA N4-METHYLCYTIDINE METHYLTRANSFERASE"/>
    <property type="match status" value="1"/>
</dbReference>
<dbReference type="RefSeq" id="WP_006361801.1">
    <property type="nucleotide sequence ID" value="NZ_GG700630.1"/>
</dbReference>
<feature type="binding site" evidence="6">
    <location>
        <position position="107"/>
    </location>
    <ligand>
        <name>S-adenosyl-L-methionine</name>
        <dbReference type="ChEBI" id="CHEBI:59789"/>
    </ligand>
</feature>
<feature type="binding site" evidence="6">
    <location>
        <begin position="35"/>
        <end position="37"/>
    </location>
    <ligand>
        <name>S-adenosyl-L-methionine</name>
        <dbReference type="ChEBI" id="CHEBI:59789"/>
    </ligand>
</feature>
<dbReference type="InterPro" id="IPR023397">
    <property type="entry name" value="SAM-dep_MeTrfase_MraW_recog"/>
</dbReference>
<feature type="binding site" evidence="6">
    <location>
        <position position="114"/>
    </location>
    <ligand>
        <name>S-adenosyl-L-methionine</name>
        <dbReference type="ChEBI" id="CHEBI:59789"/>
    </ligand>
</feature>
<dbReference type="HOGENOM" id="CLU_038422_2_0_11"/>
<comment type="caution">
    <text evidence="7">The sequence shown here is derived from an EMBL/GenBank/DDBJ whole genome shotgun (WGS) entry which is preliminary data.</text>
</comment>
<evidence type="ECO:0000256" key="3">
    <source>
        <dbReference type="ARBA" id="ARBA00022603"/>
    </source>
</evidence>
<dbReference type="EC" id="2.1.1.199" evidence="6"/>
<dbReference type="Proteomes" id="UP000006001">
    <property type="component" value="Unassembled WGS sequence"/>
</dbReference>
<reference evidence="7" key="1">
    <citation type="submission" date="2009-10" db="EMBL/GenBank/DDBJ databases">
        <authorList>
            <person name="Weinstock G."/>
            <person name="Sodergren E."/>
            <person name="Clifton S."/>
            <person name="Fulton L."/>
            <person name="Fulton B."/>
            <person name="Courtney L."/>
            <person name="Fronick C."/>
            <person name="Harrison M."/>
            <person name="Strong C."/>
            <person name="Farmer C."/>
            <person name="Delahaunty K."/>
            <person name="Markovic C."/>
            <person name="Hall O."/>
            <person name="Minx P."/>
            <person name="Tomlinson C."/>
            <person name="Mitreva M."/>
            <person name="Nelson J."/>
            <person name="Hou S."/>
            <person name="Wollam A."/>
            <person name="Pepin K.H."/>
            <person name="Johnson M."/>
            <person name="Bhonagiri V."/>
            <person name="Nash W.E."/>
            <person name="Warren W."/>
            <person name="Chinwalla A."/>
            <person name="Mardis E.R."/>
            <person name="Wilson R.K."/>
        </authorList>
    </citation>
    <scope>NUCLEOTIDE SEQUENCE [LARGE SCALE GENOMIC DNA]</scope>
    <source>
        <strain evidence="7">ATCC 700122</strain>
    </source>
</reference>
<name>D0WF40_SLAES</name>
<accession>D0WF40</accession>
<dbReference type="SUPFAM" id="SSF81799">
    <property type="entry name" value="Putative methyltransferase TM0872, insert domain"/>
    <property type="match status" value="1"/>
</dbReference>
<comment type="similarity">
    <text evidence="1 6">Belongs to the methyltransferase superfamily. RsmH family.</text>
</comment>
<protein>
    <recommendedName>
        <fullName evidence="6">Ribosomal RNA small subunit methyltransferase H</fullName>
        <ecNumber evidence="6">2.1.1.199</ecNumber>
    </recommendedName>
    <alternativeName>
        <fullName evidence="6">16S rRNA m(4)C1402 methyltransferase</fullName>
    </alternativeName>
    <alternativeName>
        <fullName evidence="6">rRNA (cytosine-N(4)-)-methyltransferase RsmH</fullName>
    </alternativeName>
</protein>
<dbReference type="GO" id="GO:0071424">
    <property type="term" value="F:rRNA (cytosine-N4-)-methyltransferase activity"/>
    <property type="evidence" value="ECO:0007669"/>
    <property type="project" value="UniProtKB-UniRule"/>
</dbReference>
<evidence type="ECO:0000256" key="1">
    <source>
        <dbReference type="ARBA" id="ARBA00010396"/>
    </source>
</evidence>
<keyword evidence="3 6" id="KW-0489">Methyltransferase</keyword>
<dbReference type="InterPro" id="IPR002903">
    <property type="entry name" value="RsmH"/>
</dbReference>
<keyword evidence="4 6" id="KW-0808">Transferase</keyword>
<dbReference type="PANTHER" id="PTHR11265">
    <property type="entry name" value="S-ADENOSYL-METHYLTRANSFERASE MRAW"/>
    <property type="match status" value="1"/>
</dbReference>
<dbReference type="Gene3D" id="1.10.150.170">
    <property type="entry name" value="Putative methyltransferase TM0872, insert domain"/>
    <property type="match status" value="1"/>
</dbReference>
<dbReference type="Pfam" id="PF01795">
    <property type="entry name" value="Methyltransf_5"/>
    <property type="match status" value="1"/>
</dbReference>
<dbReference type="InterPro" id="IPR029063">
    <property type="entry name" value="SAM-dependent_MTases_sf"/>
</dbReference>
<dbReference type="Gene3D" id="3.40.50.150">
    <property type="entry name" value="Vaccinia Virus protein VP39"/>
    <property type="match status" value="1"/>
</dbReference>
<dbReference type="AlphaFoldDB" id="D0WF40"/>
<dbReference type="HAMAP" id="MF_01007">
    <property type="entry name" value="16SrRNA_methyltr_H"/>
    <property type="match status" value="1"/>
</dbReference>
<comment type="function">
    <text evidence="6">Specifically methylates the N4 position of cytidine in position 1402 (C1402) of 16S rRNA.</text>
</comment>
<keyword evidence="2 6" id="KW-0698">rRNA processing</keyword>
<dbReference type="STRING" id="649764.HMPREF0762_00547"/>
<dbReference type="OrthoDB" id="9806637at2"/>
<evidence type="ECO:0000256" key="5">
    <source>
        <dbReference type="ARBA" id="ARBA00022691"/>
    </source>
</evidence>
<dbReference type="eggNOG" id="COG0275">
    <property type="taxonomic scope" value="Bacteria"/>
</dbReference>
<dbReference type="EMBL" id="ACUX02000005">
    <property type="protein sequence ID" value="EEZ61910.1"/>
    <property type="molecule type" value="Genomic_DNA"/>
</dbReference>
<keyword evidence="5 6" id="KW-0949">S-adenosyl-L-methionine</keyword>
<proteinExistence type="inferred from homology"/>
<dbReference type="SUPFAM" id="SSF53335">
    <property type="entry name" value="S-adenosyl-L-methionine-dependent methyltransferases"/>
    <property type="match status" value="1"/>
</dbReference>
<organism evidence="7 8">
    <name type="scientific">Slackia exigua (strain ATCC 700122 / DSM 15923 / CIP 105133 / JCM 11022 / KCTC 5966 / S-7)</name>
    <dbReference type="NCBI Taxonomy" id="649764"/>
    <lineage>
        <taxon>Bacteria</taxon>
        <taxon>Bacillati</taxon>
        <taxon>Actinomycetota</taxon>
        <taxon>Coriobacteriia</taxon>
        <taxon>Eggerthellales</taxon>
        <taxon>Eggerthellaceae</taxon>
        <taxon>Slackia</taxon>
    </lineage>
</organism>